<proteinExistence type="predicted"/>
<keyword evidence="1" id="KW-1133">Transmembrane helix</keyword>
<evidence type="ECO:0000313" key="2">
    <source>
        <dbReference type="EMBL" id="OSX59178.1"/>
    </source>
</evidence>
<protein>
    <submittedName>
        <fullName evidence="2">Uncharacterized protein</fullName>
    </submittedName>
</protein>
<feature type="transmembrane region" description="Helical" evidence="1">
    <location>
        <begin position="81"/>
        <end position="97"/>
    </location>
</feature>
<accession>A0A1X6MS27</accession>
<dbReference type="AlphaFoldDB" id="A0A1X6MS27"/>
<organism evidence="2 3">
    <name type="scientific">Postia placenta MAD-698-R-SB12</name>
    <dbReference type="NCBI Taxonomy" id="670580"/>
    <lineage>
        <taxon>Eukaryota</taxon>
        <taxon>Fungi</taxon>
        <taxon>Dikarya</taxon>
        <taxon>Basidiomycota</taxon>
        <taxon>Agaricomycotina</taxon>
        <taxon>Agaricomycetes</taxon>
        <taxon>Polyporales</taxon>
        <taxon>Adustoporiaceae</taxon>
        <taxon>Rhodonia</taxon>
    </lineage>
</organism>
<evidence type="ECO:0000256" key="1">
    <source>
        <dbReference type="SAM" id="Phobius"/>
    </source>
</evidence>
<evidence type="ECO:0000313" key="3">
    <source>
        <dbReference type="Proteomes" id="UP000194127"/>
    </source>
</evidence>
<dbReference type="EMBL" id="KZ110602">
    <property type="protein sequence ID" value="OSX59178.1"/>
    <property type="molecule type" value="Genomic_DNA"/>
</dbReference>
<keyword evidence="3" id="KW-1185">Reference proteome</keyword>
<dbReference type="GeneID" id="36322773"/>
<name>A0A1X6MS27_9APHY</name>
<dbReference type="Proteomes" id="UP000194127">
    <property type="component" value="Unassembled WGS sequence"/>
</dbReference>
<keyword evidence="1" id="KW-0812">Transmembrane</keyword>
<reference evidence="2 3" key="1">
    <citation type="submission" date="2017-04" db="EMBL/GenBank/DDBJ databases">
        <title>Genome Sequence of the Model Brown-Rot Fungus Postia placenta SB12.</title>
        <authorList>
            <consortium name="DOE Joint Genome Institute"/>
            <person name="Gaskell J."/>
            <person name="Kersten P."/>
            <person name="Larrondo L.F."/>
            <person name="Canessa P."/>
            <person name="Martinez D."/>
            <person name="Hibbett D."/>
            <person name="Schmoll M."/>
            <person name="Kubicek C.P."/>
            <person name="Martinez A.T."/>
            <person name="Yadav J."/>
            <person name="Master E."/>
            <person name="Magnuson J.K."/>
            <person name="James T."/>
            <person name="Yaver D."/>
            <person name="Berka R."/>
            <person name="Labutti K."/>
            <person name="Lipzen A."/>
            <person name="Aerts A."/>
            <person name="Barry K."/>
            <person name="Henrissat B."/>
            <person name="Blanchette R."/>
            <person name="Grigoriev I."/>
            <person name="Cullen D."/>
        </authorList>
    </citation>
    <scope>NUCLEOTIDE SEQUENCE [LARGE SCALE GENOMIC DNA]</scope>
    <source>
        <strain evidence="2 3">MAD-698-R-SB12</strain>
    </source>
</reference>
<keyword evidence="1" id="KW-0472">Membrane</keyword>
<sequence>MTSSSSFWFPAFSSHRAFFSITARKLPPASLSLHHAIITPQTYLWTCIASFHDYQHTSYFLYDTPPLLSCQSRSGVGDSPMLIYLLPVWVLVLVYALRVSHGPRCNCTHTFALTEML</sequence>
<dbReference type="RefSeq" id="XP_024335972.1">
    <property type="nucleotide sequence ID" value="XM_024477823.1"/>
</dbReference>
<gene>
    <name evidence="2" type="ORF">POSPLADRAFT_1040907</name>
</gene>